<dbReference type="InterPro" id="IPR057326">
    <property type="entry name" value="KR_dom"/>
</dbReference>
<keyword evidence="2" id="KW-0560">Oxidoreductase</keyword>
<dbReference type="GO" id="GO:0016491">
    <property type="term" value="F:oxidoreductase activity"/>
    <property type="evidence" value="ECO:0007669"/>
    <property type="project" value="UniProtKB-KW"/>
</dbReference>
<keyword evidence="5" id="KW-1185">Reference proteome</keyword>
<dbReference type="PRINTS" id="PR00081">
    <property type="entry name" value="GDHRDH"/>
</dbReference>
<feature type="domain" description="Ketoreductase" evidence="3">
    <location>
        <begin position="6"/>
        <end position="180"/>
    </location>
</feature>
<evidence type="ECO:0000256" key="2">
    <source>
        <dbReference type="ARBA" id="ARBA00023002"/>
    </source>
</evidence>
<dbReference type="Pfam" id="PF00106">
    <property type="entry name" value="adh_short"/>
    <property type="match status" value="1"/>
</dbReference>
<evidence type="ECO:0000259" key="3">
    <source>
        <dbReference type="SMART" id="SM00822"/>
    </source>
</evidence>
<dbReference type="Proteomes" id="UP000221168">
    <property type="component" value="Unassembled WGS sequence"/>
</dbReference>
<dbReference type="InterPro" id="IPR020904">
    <property type="entry name" value="Sc_DH/Rdtase_CS"/>
</dbReference>
<dbReference type="GO" id="GO:0016020">
    <property type="term" value="C:membrane"/>
    <property type="evidence" value="ECO:0007669"/>
    <property type="project" value="TreeGrafter"/>
</dbReference>
<comment type="caution">
    <text evidence="4">The sequence shown here is derived from an EMBL/GenBank/DDBJ whole genome shotgun (WGS) entry which is preliminary data.</text>
</comment>
<dbReference type="CDD" id="cd05233">
    <property type="entry name" value="SDR_c"/>
    <property type="match status" value="1"/>
</dbReference>
<dbReference type="PANTHER" id="PTHR44196:SF1">
    <property type="entry name" value="DEHYDROGENASE_REDUCTASE SDR FAMILY MEMBER 7B"/>
    <property type="match status" value="1"/>
</dbReference>
<dbReference type="InterPro" id="IPR002347">
    <property type="entry name" value="SDR_fam"/>
</dbReference>
<dbReference type="Gene3D" id="3.40.50.720">
    <property type="entry name" value="NAD(P)-binding Rossmann-like Domain"/>
    <property type="match status" value="1"/>
</dbReference>
<dbReference type="EMBL" id="PDVP01000009">
    <property type="protein sequence ID" value="PHP66216.1"/>
    <property type="molecule type" value="Genomic_DNA"/>
</dbReference>
<dbReference type="OrthoDB" id="9808814at2"/>
<organism evidence="4 5">
    <name type="scientific">Zhengella mangrovi</name>
    <dbReference type="NCBI Taxonomy" id="1982044"/>
    <lineage>
        <taxon>Bacteria</taxon>
        <taxon>Pseudomonadati</taxon>
        <taxon>Pseudomonadota</taxon>
        <taxon>Alphaproteobacteria</taxon>
        <taxon>Hyphomicrobiales</taxon>
        <taxon>Notoacmeibacteraceae</taxon>
        <taxon>Zhengella</taxon>
    </lineage>
</organism>
<dbReference type="SUPFAM" id="SSF51735">
    <property type="entry name" value="NAD(P)-binding Rossmann-fold domains"/>
    <property type="match status" value="1"/>
</dbReference>
<dbReference type="PANTHER" id="PTHR44196">
    <property type="entry name" value="DEHYDROGENASE/REDUCTASE SDR FAMILY MEMBER 7B"/>
    <property type="match status" value="1"/>
</dbReference>
<sequence>MSEREKCALVTGASSGLGAALTDRLLARGYRVVTVDHRAPPGSPDRQRLQVTCDLADRTALDRTLPVLLDAGPYDVVLLNAGISATGRFEAMPPAVLERVVRVDAEAPMVMAAALLQAESLAPGARLGFVSSLSHFTGYPGAAAYAAAKDALAVYARSIRKAASRRGVTVSTIFPGPLDTAMARRHAPADASAEKRLPPSQAARLVLEGLEKRRRVIVPGRVPLVYAGLGRLFPGAATALMRRLVFEKLDRETW</sequence>
<name>A0A2G1QL20_9HYPH</name>
<dbReference type="PROSITE" id="PS00061">
    <property type="entry name" value="ADH_SHORT"/>
    <property type="match status" value="1"/>
</dbReference>
<evidence type="ECO:0000313" key="5">
    <source>
        <dbReference type="Proteomes" id="UP000221168"/>
    </source>
</evidence>
<dbReference type="SMART" id="SM00822">
    <property type="entry name" value="PKS_KR"/>
    <property type="match status" value="1"/>
</dbReference>
<dbReference type="RefSeq" id="WP_099307147.1">
    <property type="nucleotide sequence ID" value="NZ_PDVP01000009.1"/>
</dbReference>
<dbReference type="InterPro" id="IPR036291">
    <property type="entry name" value="NAD(P)-bd_dom_sf"/>
</dbReference>
<comment type="similarity">
    <text evidence="1">Belongs to the short-chain dehydrogenases/reductases (SDR) family.</text>
</comment>
<proteinExistence type="inferred from homology"/>
<protein>
    <submittedName>
        <fullName evidence="4">Short-chain dehydrogenase</fullName>
    </submittedName>
</protein>
<reference evidence="4 5" key="1">
    <citation type="submission" date="2017-10" db="EMBL/GenBank/DDBJ databases">
        <title>Sedimentibacterium mangrovi gen. nov., sp. nov., a novel member of family Phyllobacteriacea isolated from mangrove sediment.</title>
        <authorList>
            <person name="Liao H."/>
            <person name="Tian Y."/>
        </authorList>
    </citation>
    <scope>NUCLEOTIDE SEQUENCE [LARGE SCALE GENOMIC DNA]</scope>
    <source>
        <strain evidence="4 5">X9-2-2</strain>
    </source>
</reference>
<evidence type="ECO:0000256" key="1">
    <source>
        <dbReference type="ARBA" id="ARBA00006484"/>
    </source>
</evidence>
<evidence type="ECO:0000313" key="4">
    <source>
        <dbReference type="EMBL" id="PHP66216.1"/>
    </source>
</evidence>
<dbReference type="AlphaFoldDB" id="A0A2G1QL20"/>
<gene>
    <name evidence="4" type="ORF">CSC94_14880</name>
</gene>
<accession>A0A2G1QL20</accession>